<proteinExistence type="predicted"/>
<accession>A0A370KWX4</accession>
<dbReference type="AlphaFoldDB" id="A0A370KWX4"/>
<dbReference type="Proteomes" id="UP000254939">
    <property type="component" value="Unassembled WGS sequence"/>
</dbReference>
<protein>
    <recommendedName>
        <fullName evidence="3">DNA-directed DNA polymerase family A palm domain-containing protein</fullName>
    </recommendedName>
</protein>
<name>A0A370KWX4_9HYPH</name>
<dbReference type="EMBL" id="NAAC01000001">
    <property type="protein sequence ID" value="RDJ16942.1"/>
    <property type="molecule type" value="Genomic_DNA"/>
</dbReference>
<gene>
    <name evidence="1" type="ORF">B5K06_00725</name>
</gene>
<evidence type="ECO:0000313" key="2">
    <source>
        <dbReference type="Proteomes" id="UP000254939"/>
    </source>
</evidence>
<evidence type="ECO:0000313" key="1">
    <source>
        <dbReference type="EMBL" id="RDJ16942.1"/>
    </source>
</evidence>
<reference evidence="1 2" key="1">
    <citation type="submission" date="2017-03" db="EMBL/GenBank/DDBJ databases">
        <title>Genome analysis of Rhizobial strains effectives or ineffectives for nitrogen fixation isolated from bean seeds.</title>
        <authorList>
            <person name="Peralta H."/>
            <person name="Aguilar-Vera A."/>
            <person name="Mora Y."/>
            <person name="Vargas-Lagunas C."/>
            <person name="Girard L."/>
            <person name="Mora J."/>
        </authorList>
    </citation>
    <scope>NUCLEOTIDE SEQUENCE [LARGE SCALE GENOMIC DNA]</scope>
    <source>
        <strain evidence="1 2">CCGM3</strain>
    </source>
</reference>
<comment type="caution">
    <text evidence="1">The sequence shown here is derived from an EMBL/GenBank/DDBJ whole genome shotgun (WGS) entry which is preliminary data.</text>
</comment>
<evidence type="ECO:0008006" key="3">
    <source>
        <dbReference type="Google" id="ProtNLM"/>
    </source>
</evidence>
<organism evidence="1 2">
    <name type="scientific">Rhizobium grahamii</name>
    <dbReference type="NCBI Taxonomy" id="1120045"/>
    <lineage>
        <taxon>Bacteria</taxon>
        <taxon>Pseudomonadati</taxon>
        <taxon>Pseudomonadota</taxon>
        <taxon>Alphaproteobacteria</taxon>
        <taxon>Hyphomicrobiales</taxon>
        <taxon>Rhizobiaceae</taxon>
        <taxon>Rhizobium/Agrobacterium group</taxon>
        <taxon>Rhizobium</taxon>
    </lineage>
</organism>
<sequence>MLRVEEGSLELAVQQNRTAFFDPHRRAALPSIKARIASLVQELEARELEVGLRTKRRGVIGHRKFAIAVEAIVSNVLVLTLLDPNRLLAVPRGHDMMSSRNEVYGSHFIDALDVLAHPSVGIIEQVEKGSKFRPGGPQSTTIRLGPSSKSQLALDAALPVEAFTRVPNPSVLIMKSPKDGKGESHEVQFKETLKTRKLSKQLIQLNEWLSAIPLKVAPDAIVRLNAESDEFIDPTRRTVRRIFNNASWTQGGRLFGGFWENMRRADRFEYLRIGSASHPEGEKIANVDYGQLFPRLAYLRAGTPAPSGDLYDVLGNDEARRGVKRLFNAMLFADGELRNWPRDTSQFFNDLGLRDAISAIRIQHAPIAHLFGTGIGYQLMFTESNLLMEVLFELRGIGISALPLHDSVLVACSEADNTREVLRRRLAEFLLSEEKAAVSIDYGGSKPNYART</sequence>